<evidence type="ECO:0000256" key="10">
    <source>
        <dbReference type="ARBA" id="ARBA00069496"/>
    </source>
</evidence>
<keyword evidence="7" id="KW-0206">Cytoskeleton</keyword>
<dbReference type="InterPro" id="IPR002108">
    <property type="entry name" value="ADF-H"/>
</dbReference>
<comment type="caution">
    <text evidence="13">The sequence shown here is derived from an EMBL/GenBank/DDBJ whole genome shotgun (WGS) entry which is preliminary data.</text>
</comment>
<name>A0A8S1D3V8_9INSE</name>
<dbReference type="GO" id="GO:0003785">
    <property type="term" value="F:actin monomer binding"/>
    <property type="evidence" value="ECO:0007669"/>
    <property type="project" value="TreeGrafter"/>
</dbReference>
<reference evidence="13 14" key="1">
    <citation type="submission" date="2020-04" db="EMBL/GenBank/DDBJ databases">
        <authorList>
            <person name="Alioto T."/>
            <person name="Alioto T."/>
            <person name="Gomez Garrido J."/>
        </authorList>
    </citation>
    <scope>NUCLEOTIDE SEQUENCE [LARGE SCALE GENOMIC DNA]</scope>
</reference>
<dbReference type="GO" id="GO:0030042">
    <property type="term" value="P:actin filament depolymerization"/>
    <property type="evidence" value="ECO:0007669"/>
    <property type="project" value="TreeGrafter"/>
</dbReference>
<dbReference type="GO" id="GO:0005884">
    <property type="term" value="C:actin filament"/>
    <property type="evidence" value="ECO:0007669"/>
    <property type="project" value="TreeGrafter"/>
</dbReference>
<evidence type="ECO:0000256" key="8">
    <source>
        <dbReference type="ARBA" id="ARBA00038532"/>
    </source>
</evidence>
<dbReference type="PANTHER" id="PTHR13759:SF1">
    <property type="entry name" value="TWINFILIN"/>
    <property type="match status" value="1"/>
</dbReference>
<organism evidence="13 14">
    <name type="scientific">Cloeon dipterum</name>
    <dbReference type="NCBI Taxonomy" id="197152"/>
    <lineage>
        <taxon>Eukaryota</taxon>
        <taxon>Metazoa</taxon>
        <taxon>Ecdysozoa</taxon>
        <taxon>Arthropoda</taxon>
        <taxon>Hexapoda</taxon>
        <taxon>Insecta</taxon>
        <taxon>Pterygota</taxon>
        <taxon>Palaeoptera</taxon>
        <taxon>Ephemeroptera</taxon>
        <taxon>Pisciforma</taxon>
        <taxon>Baetidae</taxon>
        <taxon>Cloeon</taxon>
    </lineage>
</organism>
<dbReference type="FunFam" id="3.40.20.10:FF:000007">
    <property type="entry name" value="Twinfilin-1 isoform 1"/>
    <property type="match status" value="1"/>
</dbReference>
<dbReference type="FunFam" id="3.40.20.10:FF:000042">
    <property type="entry name" value="Actin depolymerizing protein"/>
    <property type="match status" value="1"/>
</dbReference>
<dbReference type="GO" id="GO:0030016">
    <property type="term" value="C:myofibril"/>
    <property type="evidence" value="ECO:0007669"/>
    <property type="project" value="TreeGrafter"/>
</dbReference>
<dbReference type="CDD" id="cd11284">
    <property type="entry name" value="ADF_Twf-C_like"/>
    <property type="match status" value="1"/>
</dbReference>
<dbReference type="AlphaFoldDB" id="A0A8S1D3V8"/>
<protein>
    <recommendedName>
        <fullName evidence="10">Twinfilin</fullName>
    </recommendedName>
</protein>
<dbReference type="PANTHER" id="PTHR13759">
    <property type="entry name" value="TWINFILIN"/>
    <property type="match status" value="1"/>
</dbReference>
<dbReference type="PROSITE" id="PS51263">
    <property type="entry name" value="ADF_H"/>
    <property type="match status" value="2"/>
</dbReference>
<dbReference type="InterPro" id="IPR028458">
    <property type="entry name" value="Twinfilin"/>
</dbReference>
<evidence type="ECO:0000256" key="6">
    <source>
        <dbReference type="ARBA" id="ARBA00023203"/>
    </source>
</evidence>
<evidence type="ECO:0000256" key="1">
    <source>
        <dbReference type="ARBA" id="ARBA00004245"/>
    </source>
</evidence>
<dbReference type="Proteomes" id="UP000494165">
    <property type="component" value="Unassembled WGS sequence"/>
</dbReference>
<evidence type="ECO:0000256" key="7">
    <source>
        <dbReference type="ARBA" id="ARBA00023212"/>
    </source>
</evidence>
<keyword evidence="6" id="KW-0009">Actin-binding</keyword>
<keyword evidence="5" id="KW-0677">Repeat</keyword>
<evidence type="ECO:0000256" key="4">
    <source>
        <dbReference type="ARBA" id="ARBA00022490"/>
    </source>
</evidence>
<comment type="similarity">
    <text evidence="3">Belongs to the actin-binding proteins ADF family. Twinfilin subfamily.</text>
</comment>
<dbReference type="SUPFAM" id="SSF55753">
    <property type="entry name" value="Actin depolymerizing proteins"/>
    <property type="match status" value="2"/>
</dbReference>
<dbReference type="GO" id="GO:0010976">
    <property type="term" value="P:positive regulation of neuron projection development"/>
    <property type="evidence" value="ECO:0007669"/>
    <property type="project" value="TreeGrafter"/>
</dbReference>
<evidence type="ECO:0000259" key="12">
    <source>
        <dbReference type="PROSITE" id="PS51263"/>
    </source>
</evidence>
<feature type="domain" description="ADF-H" evidence="12">
    <location>
        <begin position="177"/>
        <end position="313"/>
    </location>
</feature>
<dbReference type="GO" id="GO:0051016">
    <property type="term" value="P:barbed-end actin filament capping"/>
    <property type="evidence" value="ECO:0007669"/>
    <property type="project" value="TreeGrafter"/>
</dbReference>
<dbReference type="SMART" id="SM00102">
    <property type="entry name" value="ADF"/>
    <property type="match status" value="2"/>
</dbReference>
<keyword evidence="4" id="KW-0963">Cytoplasm</keyword>
<dbReference type="OrthoDB" id="10006997at2759"/>
<dbReference type="InterPro" id="IPR029006">
    <property type="entry name" value="ADF-H/Gelsolin-like_dom_sf"/>
</dbReference>
<gene>
    <name evidence="13" type="ORF">CLODIP_2_CD14946</name>
</gene>
<dbReference type="EMBL" id="CADEPI010000114">
    <property type="protein sequence ID" value="CAB3375584.1"/>
    <property type="molecule type" value="Genomic_DNA"/>
</dbReference>
<evidence type="ECO:0000256" key="3">
    <source>
        <dbReference type="ARBA" id="ARBA00009557"/>
    </source>
</evidence>
<comment type="function">
    <text evidence="9">Actin-binding protein involved in motile and morphological processes. Inhibits actin polymerization, likely by sequestering G-actin.</text>
</comment>
<dbReference type="GO" id="GO:0010591">
    <property type="term" value="P:regulation of lamellipodium assembly"/>
    <property type="evidence" value="ECO:0007669"/>
    <property type="project" value="TreeGrafter"/>
</dbReference>
<feature type="domain" description="ADF-H" evidence="12">
    <location>
        <begin position="1"/>
        <end position="139"/>
    </location>
</feature>
<evidence type="ECO:0000313" key="13">
    <source>
        <dbReference type="EMBL" id="CAB3375584.1"/>
    </source>
</evidence>
<dbReference type="Gene3D" id="3.40.20.10">
    <property type="entry name" value="Severin"/>
    <property type="match status" value="2"/>
</dbReference>
<comment type="subcellular location">
    <subcellularLocation>
        <location evidence="2">Cytoplasm</location>
        <location evidence="2">Cell cortex</location>
    </subcellularLocation>
    <subcellularLocation>
        <location evidence="1">Cytoplasm</location>
        <location evidence="1">Cytoskeleton</location>
    </subcellularLocation>
</comment>
<dbReference type="Pfam" id="PF00241">
    <property type="entry name" value="Cofilin_ADF"/>
    <property type="match status" value="2"/>
</dbReference>
<dbReference type="GO" id="GO:0051015">
    <property type="term" value="F:actin filament binding"/>
    <property type="evidence" value="ECO:0007669"/>
    <property type="project" value="TreeGrafter"/>
</dbReference>
<feature type="region of interest" description="Disordered" evidence="11">
    <location>
        <begin position="311"/>
        <end position="345"/>
    </location>
</feature>
<sequence length="345" mass="39303">MSHQTGIKGNNDLKQFFGKCRDGKVRIFKVSIENEELVLADYKKSRGTWEQDYDSSVLPLVKEQQPCYLLYRLDTKTGSNYDWVMISWSPEDSPVRQKMLYASTKATLKLEFGGSQITEELFSTCKEDVSLQGFKNHRISSKAPAPLTFREEELAELKKYEGTSTEGVNARQQTLQSVAFPVSDGAKKAVLLLAEGKYNYLRLRIDLEKEEIHLDDTNTLSVAQLPNQVPTDAARYHIFNFKHTHEGDYMESNVFIYSMPGYNCSIKERMLYSSCKAPLLDVIENHLGVAIAKKLEIDSGDELTQEFLQDELHPKKNLHQPKFDKPKGPPNRGAKRITKPVQADQ</sequence>
<evidence type="ECO:0000256" key="2">
    <source>
        <dbReference type="ARBA" id="ARBA00004544"/>
    </source>
</evidence>
<keyword evidence="14" id="KW-1185">Reference proteome</keyword>
<comment type="subunit">
    <text evidence="8">Interacts with G-actin; ADP-actin form.</text>
</comment>
<proteinExistence type="inferred from homology"/>
<evidence type="ECO:0000256" key="9">
    <source>
        <dbReference type="ARBA" id="ARBA00056419"/>
    </source>
</evidence>
<accession>A0A8S1D3V8</accession>
<evidence type="ECO:0000313" key="14">
    <source>
        <dbReference type="Proteomes" id="UP000494165"/>
    </source>
</evidence>
<dbReference type="GO" id="GO:0005938">
    <property type="term" value="C:cell cortex"/>
    <property type="evidence" value="ECO:0007669"/>
    <property type="project" value="UniProtKB-SubCell"/>
</dbReference>
<evidence type="ECO:0000256" key="5">
    <source>
        <dbReference type="ARBA" id="ARBA00022737"/>
    </source>
</evidence>
<dbReference type="CDD" id="cd11285">
    <property type="entry name" value="ADF_Twf-N_like"/>
    <property type="match status" value="1"/>
</dbReference>
<evidence type="ECO:0000256" key="11">
    <source>
        <dbReference type="SAM" id="MobiDB-lite"/>
    </source>
</evidence>